<evidence type="ECO:0000256" key="3">
    <source>
        <dbReference type="RuleBase" id="RU361235"/>
    </source>
</evidence>
<dbReference type="InterPro" id="IPR019819">
    <property type="entry name" value="Carboxylesterase_B_CS"/>
</dbReference>
<dbReference type="GO" id="GO:0016787">
    <property type="term" value="F:hydrolase activity"/>
    <property type="evidence" value="ECO:0007669"/>
    <property type="project" value="UniProtKB-KW"/>
</dbReference>
<dbReference type="Proteomes" id="UP001176517">
    <property type="component" value="Unassembled WGS sequence"/>
</dbReference>
<evidence type="ECO:0000313" key="5">
    <source>
        <dbReference type="EMBL" id="KAK0557472.1"/>
    </source>
</evidence>
<protein>
    <recommendedName>
        <fullName evidence="3">Carboxylic ester hydrolase</fullName>
        <ecNumber evidence="3">3.1.1.-</ecNumber>
    </recommendedName>
</protein>
<evidence type="ECO:0000259" key="4">
    <source>
        <dbReference type="Pfam" id="PF00135"/>
    </source>
</evidence>
<dbReference type="PROSITE" id="PS00941">
    <property type="entry name" value="CARBOXYLESTERASE_B_2"/>
    <property type="match status" value="1"/>
</dbReference>
<comment type="caution">
    <text evidence="5">The sequence shown here is derived from an EMBL/GenBank/DDBJ whole genome shotgun (WGS) entry which is preliminary data.</text>
</comment>
<sequence>MLLAAFLCLFLTAPWACVHAAFNQTIRPAVDQEPTQPAVTIAQGTYLGLSTDVNGHSLDTFLGVRYAAAPIRARRFQKPRFPSSGNQTYNATAYGSTCYQATAGPHSEDCLFLNIIRPHGLSSYTKLPVVIFIHGGSFQFGSGDQADGRNIVAESVAAGAPVIWISINYRLGVFGFLGGSSVLSAAKAGSAVLNPGMYDTRMAMRWVQTNIASFGGNPNKVTLVGQSAGAFIIGNNLLANKGNPGGLFQAVIMESGSPGSASTSPPDHPKVDETFAKISDAQGLNPFMPVQDFQVDGFFFSAPPHVLVAKGKFATVPVISGCMHDEGTGGAPKTLSDPAALEDWFRTVAVINSSNATLVDKVLNTLFKLYPDDNTLGSPYYNSPTSVSVGTTNTSDPYFPPATNQFKRAAALYGAWRYEAPHRKFILQRYHALSSGVWSYRWSQHDASVAEYLGVTHSSELPYLFGNTTGNNGGAYAPLSKTLQRAWISFANFHDPRRLGTFYWPPFSASGRSMIDFKGEDTTVIQETYRESSLMYFKSAEAAQVLSS</sequence>
<dbReference type="PANTHER" id="PTHR11559">
    <property type="entry name" value="CARBOXYLESTERASE"/>
    <property type="match status" value="1"/>
</dbReference>
<evidence type="ECO:0000256" key="1">
    <source>
        <dbReference type="ARBA" id="ARBA00005964"/>
    </source>
</evidence>
<evidence type="ECO:0000313" key="6">
    <source>
        <dbReference type="Proteomes" id="UP001176517"/>
    </source>
</evidence>
<dbReference type="AlphaFoldDB" id="A0AAN6GUU7"/>
<comment type="similarity">
    <text evidence="1 3">Belongs to the type-B carboxylesterase/lipase family.</text>
</comment>
<keyword evidence="2 3" id="KW-0378">Hydrolase</keyword>
<organism evidence="5 6">
    <name type="scientific">Tilletia horrida</name>
    <dbReference type="NCBI Taxonomy" id="155126"/>
    <lineage>
        <taxon>Eukaryota</taxon>
        <taxon>Fungi</taxon>
        <taxon>Dikarya</taxon>
        <taxon>Basidiomycota</taxon>
        <taxon>Ustilaginomycotina</taxon>
        <taxon>Exobasidiomycetes</taxon>
        <taxon>Tilletiales</taxon>
        <taxon>Tilletiaceae</taxon>
        <taxon>Tilletia</taxon>
    </lineage>
</organism>
<dbReference type="InterPro" id="IPR019826">
    <property type="entry name" value="Carboxylesterase_B_AS"/>
</dbReference>
<feature type="chain" id="PRO_5042664694" description="Carboxylic ester hydrolase" evidence="3">
    <location>
        <begin position="21"/>
        <end position="548"/>
    </location>
</feature>
<dbReference type="EC" id="3.1.1.-" evidence="3"/>
<dbReference type="SUPFAM" id="SSF53474">
    <property type="entry name" value="alpha/beta-Hydrolases"/>
    <property type="match status" value="1"/>
</dbReference>
<evidence type="ECO:0000256" key="2">
    <source>
        <dbReference type="ARBA" id="ARBA00022801"/>
    </source>
</evidence>
<proteinExistence type="inferred from homology"/>
<dbReference type="InterPro" id="IPR050309">
    <property type="entry name" value="Type-B_Carboxylest/Lipase"/>
</dbReference>
<dbReference type="PROSITE" id="PS00122">
    <property type="entry name" value="CARBOXYLESTERASE_B_1"/>
    <property type="match status" value="1"/>
</dbReference>
<name>A0AAN6GUU7_9BASI</name>
<accession>A0AAN6GUU7</accession>
<gene>
    <name evidence="5" type="ORF">OC846_000460</name>
</gene>
<feature type="domain" description="Carboxylesterase type B" evidence="4">
    <location>
        <begin position="283"/>
        <end position="528"/>
    </location>
</feature>
<dbReference type="EMBL" id="JAPDMZ010000005">
    <property type="protein sequence ID" value="KAK0557472.1"/>
    <property type="molecule type" value="Genomic_DNA"/>
</dbReference>
<dbReference type="Pfam" id="PF00135">
    <property type="entry name" value="COesterase"/>
    <property type="match status" value="2"/>
</dbReference>
<feature type="signal peptide" evidence="3">
    <location>
        <begin position="1"/>
        <end position="20"/>
    </location>
</feature>
<feature type="domain" description="Carboxylesterase type B" evidence="4">
    <location>
        <begin position="36"/>
        <end position="278"/>
    </location>
</feature>
<dbReference type="InterPro" id="IPR002018">
    <property type="entry name" value="CarbesteraseB"/>
</dbReference>
<dbReference type="InterPro" id="IPR029058">
    <property type="entry name" value="AB_hydrolase_fold"/>
</dbReference>
<reference evidence="5" key="1">
    <citation type="journal article" date="2023" name="PhytoFront">
        <title>Draft Genome Resources of Seven Strains of Tilletia horrida, Causal Agent of Kernel Smut of Rice.</title>
        <authorList>
            <person name="Khanal S."/>
            <person name="Antony Babu S."/>
            <person name="Zhou X.G."/>
        </authorList>
    </citation>
    <scope>NUCLEOTIDE SEQUENCE</scope>
    <source>
        <strain evidence="5">TX6</strain>
    </source>
</reference>
<keyword evidence="6" id="KW-1185">Reference proteome</keyword>
<dbReference type="Gene3D" id="3.40.50.1820">
    <property type="entry name" value="alpha/beta hydrolase"/>
    <property type="match status" value="2"/>
</dbReference>
<keyword evidence="3" id="KW-0732">Signal</keyword>